<dbReference type="Gene3D" id="3.40.50.1820">
    <property type="entry name" value="alpha/beta hydrolase"/>
    <property type="match status" value="1"/>
</dbReference>
<dbReference type="PROSITE" id="PS00018">
    <property type="entry name" value="EF_HAND_1"/>
    <property type="match status" value="1"/>
</dbReference>
<sequence>MPESHATWKRVTMSLRSLGAVLPQDAVSYRMGEPLWRQLRPQRQLRMEHLHARELLAGDSFADASLQYTAGATIAAEIAGAGLPDLNNDGELTPADALRIANAIEAGWSLSQIPAADLNQDNQLDGNDFDAAIAAIEADRAAQAATAAAQAASAFDCRLDYCVVTGGESESSSDGNSGGDSGGIWNEGSGTGTWNGSSEGASGADSGGIWDEGSGDGCGGDSGAGSGTWDQGTWDGSTWDGSGWDGSSWDGSSWDGSSWDGSSWDGSSWDGSSWDGSSGVSGDDSGDGSIDGSSWGASEGDSGGESGGASSGDTGEVTGAGTGVGGDTSGGDTGSGSGSDAGGSSGGGTQAISPTSFGTGTGVAIDGSTGANTGGGYTSGGDTGGSDSSVSGGQTSATKFYIKGYTFGAYSGGVSSPQGDRVHEGESLEVTVEIDGPRKNGQLLPPPDLILRADTNFDGNFDDNGETVFYDLDYFRRPSLDPAGHSEIFSSWFFICDDGPWYNANHTPQDTINLEFDFGETQTASATVLNVIPRFDSRPTLSFGRSDQGNDEGIVRADFVDPGHFDSHSLEVKWGEQGTTETGLFSYEAMWPFVTTLEAKKELESGLDSIYPVELTLKDDDTGEIGYAFDKLDVTLNNNDDNQDGSDDLFDRGFVDPDLRELSLEALLSESMNATDGRFEFRYDLQSIRVWTSADKAALILPFESGQDDRMREWGGGVAYAGQETVWVEGISLFSTTITLDWRDNASLGADADTGLVFGGEVAVNVGGIDVDIDSDNNDGFAFPEGSEWEEYLEANDYGIGKMLQVGAAQFTPVRITLPVGLAPVSYSLSFEEIDAGPESGTIRVWNTDKSMFGPNPDDVADGGNRVSMNRIYRLSELGYDGATGEIELYLEATSVRKDHYSLVGSVSHLGVDDYGKPDTRLRAHLIGYGVDNLYDDVKWMVVEPNSFYPTVQSKPELRSAFAAQLVYGYKDPKPGSAGPGGALPIDATEYVMKRLTEEEVRELIEKDLKQKDIDYVLGTLFSKVPAIGSPPIGVPGLQVALYRDHVSGRYVLSFAGTEDLRDWLTNLTQLLVSGEAQHYHSIWLTYLLSQVHELDGFITTGQSLGGGLASAAALGSGIHADTFNASGVQRHTFEEIGGSVGFPEDFSDNALAAYDSDGEKITAYNVNWIGADSEGRWHAPDVLTFLQRRASFAPTAVGIPVTLEGLYELSPNELRLVETLGQAISGLDLSDPIDEKTLQDLVAAIFYATADGATDAFGKLVESHRFPSIYYGLLHSSQWDVYFGR</sequence>
<feature type="compositionally biased region" description="Gly residues" evidence="1">
    <location>
        <begin position="318"/>
        <end position="349"/>
    </location>
</feature>
<feature type="compositionally biased region" description="Low complexity" evidence="1">
    <location>
        <begin position="196"/>
        <end position="212"/>
    </location>
</feature>
<reference evidence="2 3" key="1">
    <citation type="submission" date="2019-02" db="EMBL/GenBank/DDBJ databases">
        <title>Deep-cultivation of Planctomycetes and their phenomic and genomic characterization uncovers novel biology.</title>
        <authorList>
            <person name="Wiegand S."/>
            <person name="Jogler M."/>
            <person name="Boedeker C."/>
            <person name="Pinto D."/>
            <person name="Vollmers J."/>
            <person name="Rivas-Marin E."/>
            <person name="Kohn T."/>
            <person name="Peeters S.H."/>
            <person name="Heuer A."/>
            <person name="Rast P."/>
            <person name="Oberbeckmann S."/>
            <person name="Bunk B."/>
            <person name="Jeske O."/>
            <person name="Meyerdierks A."/>
            <person name="Storesund J.E."/>
            <person name="Kallscheuer N."/>
            <person name="Luecker S."/>
            <person name="Lage O.M."/>
            <person name="Pohl T."/>
            <person name="Merkel B.J."/>
            <person name="Hornburger P."/>
            <person name="Mueller R.-W."/>
            <person name="Bruemmer F."/>
            <person name="Labrenz M."/>
            <person name="Spormann A.M."/>
            <person name="Op Den Camp H."/>
            <person name="Overmann J."/>
            <person name="Amann R."/>
            <person name="Jetten M.S.M."/>
            <person name="Mascher T."/>
            <person name="Medema M.H."/>
            <person name="Devos D.P."/>
            <person name="Kaster A.-K."/>
            <person name="Ovreas L."/>
            <person name="Rohde M."/>
            <person name="Galperin M.Y."/>
            <person name="Jogler C."/>
        </authorList>
    </citation>
    <scope>NUCLEOTIDE SEQUENCE [LARGE SCALE GENOMIC DNA]</scope>
    <source>
        <strain evidence="2 3">Poly41</strain>
    </source>
</reference>
<protein>
    <submittedName>
        <fullName evidence="2">Uncharacterized protein</fullName>
    </submittedName>
</protein>
<dbReference type="InterPro" id="IPR018247">
    <property type="entry name" value="EF_Hand_1_Ca_BS"/>
</dbReference>
<feature type="compositionally biased region" description="Gly residues" evidence="1">
    <location>
        <begin position="301"/>
        <end position="310"/>
    </location>
</feature>
<dbReference type="RefSeq" id="WP_146524288.1">
    <property type="nucleotide sequence ID" value="NZ_SJPV01000001.1"/>
</dbReference>
<feature type="region of interest" description="Disordered" evidence="1">
    <location>
        <begin position="167"/>
        <end position="367"/>
    </location>
</feature>
<organism evidence="2 3">
    <name type="scientific">Novipirellula artificiosorum</name>
    <dbReference type="NCBI Taxonomy" id="2528016"/>
    <lineage>
        <taxon>Bacteria</taxon>
        <taxon>Pseudomonadati</taxon>
        <taxon>Planctomycetota</taxon>
        <taxon>Planctomycetia</taxon>
        <taxon>Pirellulales</taxon>
        <taxon>Pirellulaceae</taxon>
        <taxon>Novipirellula</taxon>
    </lineage>
</organism>
<dbReference type="InterPro" id="IPR029058">
    <property type="entry name" value="AB_hydrolase_fold"/>
</dbReference>
<dbReference type="GO" id="GO:0004553">
    <property type="term" value="F:hydrolase activity, hydrolyzing O-glycosyl compounds"/>
    <property type="evidence" value="ECO:0007669"/>
    <property type="project" value="InterPro"/>
</dbReference>
<name>A0A5C6DZX9_9BACT</name>
<dbReference type="GO" id="GO:0000272">
    <property type="term" value="P:polysaccharide catabolic process"/>
    <property type="evidence" value="ECO:0007669"/>
    <property type="project" value="InterPro"/>
</dbReference>
<dbReference type="EMBL" id="SJPV01000001">
    <property type="protein sequence ID" value="TWU42182.1"/>
    <property type="molecule type" value="Genomic_DNA"/>
</dbReference>
<dbReference type="Pfam" id="PF00404">
    <property type="entry name" value="Dockerin_1"/>
    <property type="match status" value="1"/>
</dbReference>
<dbReference type="Pfam" id="PF26363">
    <property type="entry name" value="Phospholipase-like"/>
    <property type="match status" value="1"/>
</dbReference>
<feature type="compositionally biased region" description="Low complexity" evidence="1">
    <location>
        <begin position="232"/>
        <end position="300"/>
    </location>
</feature>
<comment type="caution">
    <text evidence="2">The sequence shown here is derived from an EMBL/GenBank/DDBJ whole genome shotgun (WGS) entry which is preliminary data.</text>
</comment>
<dbReference type="Gene3D" id="1.10.1330.10">
    <property type="entry name" value="Dockerin domain"/>
    <property type="match status" value="1"/>
</dbReference>
<dbReference type="OrthoDB" id="271797at2"/>
<evidence type="ECO:0000313" key="3">
    <source>
        <dbReference type="Proteomes" id="UP000319143"/>
    </source>
</evidence>
<dbReference type="InterPro" id="IPR002105">
    <property type="entry name" value="Dockerin_1_rpt"/>
</dbReference>
<dbReference type="SUPFAM" id="SSF53474">
    <property type="entry name" value="alpha/beta-Hydrolases"/>
    <property type="match status" value="1"/>
</dbReference>
<feature type="compositionally biased region" description="Gly residues" evidence="1">
    <location>
        <begin position="374"/>
        <end position="384"/>
    </location>
</feature>
<dbReference type="Proteomes" id="UP000319143">
    <property type="component" value="Unassembled WGS sequence"/>
</dbReference>
<proteinExistence type="predicted"/>
<accession>A0A5C6DZX9</accession>
<feature type="compositionally biased region" description="Gly residues" evidence="1">
    <location>
        <begin position="215"/>
        <end position="226"/>
    </location>
</feature>
<dbReference type="InterPro" id="IPR036439">
    <property type="entry name" value="Dockerin_dom_sf"/>
</dbReference>
<feature type="region of interest" description="Disordered" evidence="1">
    <location>
        <begin position="374"/>
        <end position="393"/>
    </location>
</feature>
<evidence type="ECO:0000313" key="2">
    <source>
        <dbReference type="EMBL" id="TWU42182.1"/>
    </source>
</evidence>
<gene>
    <name evidence="2" type="ORF">Poly41_04780</name>
</gene>
<keyword evidence="3" id="KW-1185">Reference proteome</keyword>
<evidence type="ECO:0000256" key="1">
    <source>
        <dbReference type="SAM" id="MobiDB-lite"/>
    </source>
</evidence>